<evidence type="ECO:0000313" key="1">
    <source>
        <dbReference type="EMBL" id="OAD92574.1"/>
    </source>
</evidence>
<evidence type="ECO:0000313" key="2">
    <source>
        <dbReference type="Proteomes" id="UP000077552"/>
    </source>
</evidence>
<proteinExistence type="predicted"/>
<accession>A0A1A9LI41</accession>
<keyword evidence="2" id="KW-1185">Reference proteome</keyword>
<dbReference type="EMBL" id="LXIE01000001">
    <property type="protein sequence ID" value="OAD92574.1"/>
    <property type="molecule type" value="Genomic_DNA"/>
</dbReference>
<dbReference type="Proteomes" id="UP000077552">
    <property type="component" value="Unassembled WGS sequence"/>
</dbReference>
<reference evidence="1 2" key="1">
    <citation type="submission" date="2016-05" db="EMBL/GenBank/DDBJ databases">
        <title>Genome sequencing of Vitellibacter soesokkakensis RSSK-12.</title>
        <authorList>
            <person name="Thevarajoo S."/>
            <person name="Selvaratnam C."/>
            <person name="Goh K.M."/>
            <person name="Chan K.-G."/>
            <person name="Chong C.S."/>
        </authorList>
    </citation>
    <scope>NUCLEOTIDE SEQUENCE [LARGE SCALE GENOMIC DNA]</scope>
    <source>
        <strain evidence="1 2">RSSK-12</strain>
    </source>
</reference>
<name>A0A1A9LI41_9FLAO</name>
<gene>
    <name evidence="1" type="ORF">A7A78_01315</name>
</gene>
<comment type="caution">
    <text evidence="1">The sequence shown here is derived from an EMBL/GenBank/DDBJ whole genome shotgun (WGS) entry which is preliminary data.</text>
</comment>
<protein>
    <submittedName>
        <fullName evidence="1">Uncharacterized protein</fullName>
    </submittedName>
</protein>
<sequence length="174" mass="20302">MIFSQQIEKKFDYEKEYYPIKNSIQTDSLKFWTYSIDYEFEKPNDSIKPVAKIKFWRTESINDKKSQKIYGKPWTPSIDFEIYNINDLEFCKESSYLTKVRSSCVKPNVGGDLIIIQNYVLVNKSVCLNCIRYDNGIDYCRPTLDKILSELNLAENSSLSGIDKAIGTKIERTE</sequence>
<dbReference type="AlphaFoldDB" id="A0A1A9LI41"/>
<organism evidence="1 2">
    <name type="scientific">Aequorivita soesokkakensis</name>
    <dbReference type="NCBI Taxonomy" id="1385699"/>
    <lineage>
        <taxon>Bacteria</taxon>
        <taxon>Pseudomonadati</taxon>
        <taxon>Bacteroidota</taxon>
        <taxon>Flavobacteriia</taxon>
        <taxon>Flavobacteriales</taxon>
        <taxon>Flavobacteriaceae</taxon>
        <taxon>Aequorivita</taxon>
    </lineage>
</organism>